<dbReference type="Proteomes" id="UP001595939">
    <property type="component" value="Unassembled WGS sequence"/>
</dbReference>
<organism evidence="2 3">
    <name type="scientific">Deinococcus sonorensis</name>
    <dbReference type="NCBI Taxonomy" id="309891"/>
    <lineage>
        <taxon>Bacteria</taxon>
        <taxon>Thermotogati</taxon>
        <taxon>Deinococcota</taxon>
        <taxon>Deinococci</taxon>
        <taxon>Deinococcales</taxon>
        <taxon>Deinococcaceae</taxon>
        <taxon>Deinococcus</taxon>
    </lineage>
</organism>
<gene>
    <name evidence="2" type="ORF">ACFO0P_01130</name>
</gene>
<dbReference type="InterPro" id="IPR027417">
    <property type="entry name" value="P-loop_NTPase"/>
</dbReference>
<evidence type="ECO:0000313" key="2">
    <source>
        <dbReference type="EMBL" id="MFC4452367.1"/>
    </source>
</evidence>
<dbReference type="Pfam" id="PF13671">
    <property type="entry name" value="AAA_33"/>
    <property type="match status" value="1"/>
</dbReference>
<protein>
    <submittedName>
        <fullName evidence="2">AAA family ATPase</fullName>
    </submittedName>
</protein>
<feature type="region of interest" description="Disordered" evidence="1">
    <location>
        <begin position="93"/>
        <end position="149"/>
    </location>
</feature>
<dbReference type="Gene3D" id="3.40.50.300">
    <property type="entry name" value="P-loop containing nucleotide triphosphate hydrolases"/>
    <property type="match status" value="1"/>
</dbReference>
<reference evidence="3" key="1">
    <citation type="journal article" date="2019" name="Int. J. Syst. Evol. Microbiol.">
        <title>The Global Catalogue of Microorganisms (GCM) 10K type strain sequencing project: providing services to taxonomists for standard genome sequencing and annotation.</title>
        <authorList>
            <consortium name="The Broad Institute Genomics Platform"/>
            <consortium name="The Broad Institute Genome Sequencing Center for Infectious Disease"/>
            <person name="Wu L."/>
            <person name="Ma J."/>
        </authorList>
    </citation>
    <scope>NUCLEOTIDE SEQUENCE [LARGE SCALE GENOMIC DNA]</scope>
    <source>
        <strain evidence="3">CCUG 39970</strain>
    </source>
</reference>
<dbReference type="SUPFAM" id="SSF52540">
    <property type="entry name" value="P-loop containing nucleoside triphosphate hydrolases"/>
    <property type="match status" value="1"/>
</dbReference>
<evidence type="ECO:0000313" key="3">
    <source>
        <dbReference type="Proteomes" id="UP001595939"/>
    </source>
</evidence>
<comment type="caution">
    <text evidence="2">The sequence shown here is derived from an EMBL/GenBank/DDBJ whole genome shotgun (WGS) entry which is preliminary data.</text>
</comment>
<feature type="compositionally biased region" description="Basic residues" evidence="1">
    <location>
        <begin position="117"/>
        <end position="140"/>
    </location>
</feature>
<evidence type="ECO:0000256" key="1">
    <source>
        <dbReference type="SAM" id="MobiDB-lite"/>
    </source>
</evidence>
<accession>A0ABV8Y333</accession>
<dbReference type="RefSeq" id="WP_350245257.1">
    <property type="nucleotide sequence ID" value="NZ_JBHSEG010000001.1"/>
</dbReference>
<proteinExistence type="predicted"/>
<sequence>MGLPGGGKTTFYRNHFAGTHAHVSKDLFPNNRNKTRRQQYLLEEALSSGTSVVLDNTNPTVDDRAGAIALAHAFGAVVSGYVFPWMSRRPEHRTPSAWARPACRTSPSPPPPAASRRPSRRGLRGSLRRPPHPRRSLRRAFRPDEHRRL</sequence>
<keyword evidence="3" id="KW-1185">Reference proteome</keyword>
<name>A0ABV8Y333_9DEIO</name>
<dbReference type="EMBL" id="JBHSEG010000001">
    <property type="protein sequence ID" value="MFC4452367.1"/>
    <property type="molecule type" value="Genomic_DNA"/>
</dbReference>